<dbReference type="KEGG" id="hoh:Hoch_2543"/>
<feature type="signal peptide" evidence="2">
    <location>
        <begin position="1"/>
        <end position="19"/>
    </location>
</feature>
<evidence type="ECO:0000256" key="1">
    <source>
        <dbReference type="SAM" id="MobiDB-lite"/>
    </source>
</evidence>
<keyword evidence="4" id="KW-1185">Reference proteome</keyword>
<protein>
    <submittedName>
        <fullName evidence="3">Uncharacterized protein</fullName>
    </submittedName>
</protein>
<reference evidence="3 4" key="1">
    <citation type="journal article" date="2010" name="Stand. Genomic Sci.">
        <title>Complete genome sequence of Haliangium ochraceum type strain (SMP-2).</title>
        <authorList>
            <consortium name="US DOE Joint Genome Institute (JGI-PGF)"/>
            <person name="Ivanova N."/>
            <person name="Daum C."/>
            <person name="Lang E."/>
            <person name="Abt B."/>
            <person name="Kopitz M."/>
            <person name="Saunders E."/>
            <person name="Lapidus A."/>
            <person name="Lucas S."/>
            <person name="Glavina Del Rio T."/>
            <person name="Nolan M."/>
            <person name="Tice H."/>
            <person name="Copeland A."/>
            <person name="Cheng J.F."/>
            <person name="Chen F."/>
            <person name="Bruce D."/>
            <person name="Goodwin L."/>
            <person name="Pitluck S."/>
            <person name="Mavromatis K."/>
            <person name="Pati A."/>
            <person name="Mikhailova N."/>
            <person name="Chen A."/>
            <person name="Palaniappan K."/>
            <person name="Land M."/>
            <person name="Hauser L."/>
            <person name="Chang Y.J."/>
            <person name="Jeffries C.D."/>
            <person name="Detter J.C."/>
            <person name="Brettin T."/>
            <person name="Rohde M."/>
            <person name="Goker M."/>
            <person name="Bristow J."/>
            <person name="Markowitz V."/>
            <person name="Eisen J.A."/>
            <person name="Hugenholtz P."/>
            <person name="Kyrpides N.C."/>
            <person name="Klenk H.P."/>
        </authorList>
    </citation>
    <scope>NUCLEOTIDE SEQUENCE [LARGE SCALE GENOMIC DNA]</scope>
    <source>
        <strain evidence="4">DSM 14365 / CIP 107738 / JCM 11303 / AJ 13395 / SMP-2</strain>
    </source>
</reference>
<dbReference type="EMBL" id="CP001804">
    <property type="protein sequence ID" value="ACY15077.1"/>
    <property type="molecule type" value="Genomic_DNA"/>
</dbReference>
<sequence>MSRLGVPLALLALSPALSSACKEPPEPASLSYDAGRSRRLLQPPGGEVRAVPPHLIHADGVGPYVLGATLREVLELLARGPRVVLLQIDDVVDFSLVRAEQDALLIGVEPLGGVAFVSVLDEEIGRTEAGVGVGSTAAELDAALGARLRDPAAARHPSLLVFERLPGVRFVLDAPGGRVLAVVVGSRSSPPASAGAGQDAASGEGEGAAGRFEGAQSAAARAALDAGTLAPVALTPPPDPCAASVDVGERGAELAALGGLDPAAALWTSACFSGDDAELLGYDRGRLAVVAGGNSSSLAPLRRVASHEAPGLVFAAPLDLEGDGRSELAVVTQHEADEIRWLSFELLRLEGAQLVSLGAVEGYHLSERNSRWVGAHLSEITLIPELHARGAAVEFGGLYLHRLPTGIETVVPLVGGELQPRRRRLSPAPAAAEQLDGGLSDAAHEPDGVVLEIPGSVSEPALPRPPADARPTPTPTPTPNDARPGAPPAPGQTVPATGAVPEPAPAPVPAPPATGPRREAAPPSAASRTNPAPPARAPENPDAPAEDEREP</sequence>
<dbReference type="PROSITE" id="PS51257">
    <property type="entry name" value="PROKAR_LIPOPROTEIN"/>
    <property type="match status" value="1"/>
</dbReference>
<gene>
    <name evidence="3" type="ordered locus">Hoch_2543</name>
</gene>
<feature type="region of interest" description="Disordered" evidence="1">
    <location>
        <begin position="187"/>
        <end position="212"/>
    </location>
</feature>
<dbReference type="STRING" id="502025.Hoch_2543"/>
<proteinExistence type="predicted"/>
<feature type="compositionally biased region" description="Low complexity" evidence="1">
    <location>
        <begin position="521"/>
        <end position="530"/>
    </location>
</feature>
<feature type="region of interest" description="Disordered" evidence="1">
    <location>
        <begin position="422"/>
        <end position="551"/>
    </location>
</feature>
<accession>D0LKM9</accession>
<feature type="chain" id="PRO_5003010349" evidence="2">
    <location>
        <begin position="20"/>
        <end position="551"/>
    </location>
</feature>
<dbReference type="HOGENOM" id="CLU_494148_0_0_7"/>
<dbReference type="RefSeq" id="WP_012827685.1">
    <property type="nucleotide sequence ID" value="NC_013440.1"/>
</dbReference>
<evidence type="ECO:0000256" key="2">
    <source>
        <dbReference type="SAM" id="SignalP"/>
    </source>
</evidence>
<organism evidence="3 4">
    <name type="scientific">Haliangium ochraceum (strain DSM 14365 / JCM 11303 / SMP-2)</name>
    <dbReference type="NCBI Taxonomy" id="502025"/>
    <lineage>
        <taxon>Bacteria</taxon>
        <taxon>Pseudomonadati</taxon>
        <taxon>Myxococcota</taxon>
        <taxon>Polyangia</taxon>
        <taxon>Haliangiales</taxon>
        <taxon>Kofleriaceae</taxon>
        <taxon>Haliangium</taxon>
    </lineage>
</organism>
<dbReference type="AlphaFoldDB" id="D0LKM9"/>
<feature type="compositionally biased region" description="Pro residues" evidence="1">
    <location>
        <begin position="462"/>
        <end position="478"/>
    </location>
</feature>
<keyword evidence="2" id="KW-0732">Signal</keyword>
<feature type="compositionally biased region" description="Pro residues" evidence="1">
    <location>
        <begin position="502"/>
        <end position="514"/>
    </location>
</feature>
<dbReference type="Proteomes" id="UP000001880">
    <property type="component" value="Chromosome"/>
</dbReference>
<name>D0LKM9_HALO1</name>
<evidence type="ECO:0000313" key="3">
    <source>
        <dbReference type="EMBL" id="ACY15077.1"/>
    </source>
</evidence>
<evidence type="ECO:0000313" key="4">
    <source>
        <dbReference type="Proteomes" id="UP000001880"/>
    </source>
</evidence>